<reference evidence="1" key="1">
    <citation type="submission" date="2023-07" db="EMBL/GenBank/DDBJ databases">
        <title>Sorghum-associated microbial communities from plants grown in Nebraska, USA.</title>
        <authorList>
            <person name="Schachtman D."/>
        </authorList>
    </citation>
    <scope>NUCLEOTIDE SEQUENCE</scope>
    <source>
        <strain evidence="1">DS1061</strain>
    </source>
</reference>
<gene>
    <name evidence="1" type="ORF">J2793_001591</name>
</gene>
<protein>
    <submittedName>
        <fullName evidence="1">mRNA-degrading endonuclease toxin of MazEF toxin-antitoxin module</fullName>
    </submittedName>
</protein>
<evidence type="ECO:0000313" key="1">
    <source>
        <dbReference type="EMBL" id="MDP9646158.1"/>
    </source>
</evidence>
<accession>A0AB73I826</accession>
<organism evidence="1 2">
    <name type="scientific">Paraburkholderia caledonica</name>
    <dbReference type="NCBI Taxonomy" id="134536"/>
    <lineage>
        <taxon>Bacteria</taxon>
        <taxon>Pseudomonadati</taxon>
        <taxon>Pseudomonadota</taxon>
        <taxon>Betaproteobacteria</taxon>
        <taxon>Burkholderiales</taxon>
        <taxon>Burkholderiaceae</taxon>
        <taxon>Paraburkholderia</taxon>
    </lineage>
</organism>
<proteinExistence type="predicted"/>
<keyword evidence="1" id="KW-0255">Endonuclease</keyword>
<dbReference type="AlphaFoldDB" id="A0AB73I826"/>
<dbReference type="Proteomes" id="UP001229486">
    <property type="component" value="Unassembled WGS sequence"/>
</dbReference>
<keyword evidence="1" id="KW-0378">Hydrolase</keyword>
<name>A0AB73I826_9BURK</name>
<dbReference type="GO" id="GO:0004519">
    <property type="term" value="F:endonuclease activity"/>
    <property type="evidence" value="ECO:0007669"/>
    <property type="project" value="UniProtKB-KW"/>
</dbReference>
<comment type="caution">
    <text evidence="1">The sequence shown here is derived from an EMBL/GenBank/DDBJ whole genome shotgun (WGS) entry which is preliminary data.</text>
</comment>
<sequence length="99" mass="10905">MTATCHVLEDNTDERGYFEKANKNGRAAWRRCCRITTGSLPSWAEPSRVATQGKATTQAQGNYLADEIKVTTDVPAQGNYLAEVRGLTPDEVDDQLNCI</sequence>
<evidence type="ECO:0000313" key="2">
    <source>
        <dbReference type="Proteomes" id="UP001229486"/>
    </source>
</evidence>
<dbReference type="EMBL" id="JAURTK010000002">
    <property type="protein sequence ID" value="MDP9646158.1"/>
    <property type="molecule type" value="Genomic_DNA"/>
</dbReference>
<keyword evidence="1" id="KW-0540">Nuclease</keyword>